<dbReference type="PATRIC" id="fig|997877.3.peg.547"/>
<dbReference type="InterPro" id="IPR008565">
    <property type="entry name" value="TtsA-like_GH18_dom"/>
</dbReference>
<evidence type="ECO:0000313" key="3">
    <source>
        <dbReference type="Proteomes" id="UP000004019"/>
    </source>
</evidence>
<dbReference type="EMBL" id="AGXI01000002">
    <property type="protein sequence ID" value="EIY41371.1"/>
    <property type="molecule type" value="Genomic_DNA"/>
</dbReference>
<dbReference type="HOGENOM" id="CLU_2894492_0_0_10"/>
<comment type="caution">
    <text evidence="2">The sequence shown here is derived from an EMBL/GenBank/DDBJ whole genome shotgun (WGS) entry which is preliminary data.</text>
</comment>
<accession>I9RF96</accession>
<name>I9RF96_9BACT</name>
<reference evidence="2 3" key="1">
    <citation type="submission" date="2012-02" db="EMBL/GenBank/DDBJ databases">
        <title>The Genome Sequence of Bacteroides dorei CL03T12C01.</title>
        <authorList>
            <consortium name="The Broad Institute Genome Sequencing Platform"/>
            <person name="Earl A."/>
            <person name="Ward D."/>
            <person name="Feldgarden M."/>
            <person name="Gevers D."/>
            <person name="Zitomersky N.L."/>
            <person name="Coyne M.J."/>
            <person name="Comstock L.E."/>
            <person name="Young S.K."/>
            <person name="Zeng Q."/>
            <person name="Gargeya S."/>
            <person name="Fitzgerald M."/>
            <person name="Haas B."/>
            <person name="Abouelleil A."/>
            <person name="Alvarado L."/>
            <person name="Arachchi H.M."/>
            <person name="Berlin A."/>
            <person name="Chapman S.B."/>
            <person name="Gearin G."/>
            <person name="Goldberg J."/>
            <person name="Griggs A."/>
            <person name="Gujja S."/>
            <person name="Hansen M."/>
            <person name="Heiman D."/>
            <person name="Howarth C."/>
            <person name="Larimer J."/>
            <person name="Lui A."/>
            <person name="MacDonald P.J.P."/>
            <person name="McCowen C."/>
            <person name="Montmayeur A."/>
            <person name="Murphy C."/>
            <person name="Neiman D."/>
            <person name="Pearson M."/>
            <person name="Priest M."/>
            <person name="Roberts A."/>
            <person name="Saif S."/>
            <person name="Shea T."/>
            <person name="Sisk P."/>
            <person name="Stolte C."/>
            <person name="Sykes S."/>
            <person name="Wortman J."/>
            <person name="Nusbaum C."/>
            <person name="Birren B."/>
        </authorList>
    </citation>
    <scope>NUCLEOTIDE SEQUENCE [LARGE SCALE GENOMIC DNA]</scope>
    <source>
        <strain evidence="2 3">CL03T12C01</strain>
    </source>
</reference>
<dbReference type="AlphaFoldDB" id="I9RF96"/>
<feature type="domain" description="TtsA-like Glycoside hydrolase family 108" evidence="1">
    <location>
        <begin position="10"/>
        <end position="61"/>
    </location>
</feature>
<dbReference type="Proteomes" id="UP000004019">
    <property type="component" value="Unassembled WGS sequence"/>
</dbReference>
<evidence type="ECO:0000313" key="2">
    <source>
        <dbReference type="EMBL" id="EIY41371.1"/>
    </source>
</evidence>
<evidence type="ECO:0000259" key="1">
    <source>
        <dbReference type="Pfam" id="PF05838"/>
    </source>
</evidence>
<dbReference type="SUPFAM" id="SSF53955">
    <property type="entry name" value="Lysozyme-like"/>
    <property type="match status" value="1"/>
</dbReference>
<gene>
    <name evidence="2" type="ORF">HMPREF1065_00534</name>
</gene>
<dbReference type="Gene3D" id="1.20.141.10">
    <property type="entry name" value="Chitosanase, subunit A, domain 1"/>
    <property type="match status" value="1"/>
</dbReference>
<dbReference type="InterPro" id="IPR023346">
    <property type="entry name" value="Lysozyme-like_dom_sf"/>
</dbReference>
<dbReference type="Pfam" id="PF05838">
    <property type="entry name" value="Glyco_hydro_108"/>
    <property type="match status" value="1"/>
</dbReference>
<sequence>MADVNKLAPFILKWEGGFVNDSDDLGVTTNMGVTIGTYEAYCRKKGYPKPTVERLKNITKEE</sequence>
<protein>
    <recommendedName>
        <fullName evidence="1">TtsA-like Glycoside hydrolase family 108 domain-containing protein</fullName>
    </recommendedName>
</protein>
<proteinExistence type="predicted"/>
<organism evidence="2 3">
    <name type="scientific">Phocaeicola dorei CL03T12C01</name>
    <dbReference type="NCBI Taxonomy" id="997877"/>
    <lineage>
        <taxon>Bacteria</taxon>
        <taxon>Pseudomonadati</taxon>
        <taxon>Bacteroidota</taxon>
        <taxon>Bacteroidia</taxon>
        <taxon>Bacteroidales</taxon>
        <taxon>Bacteroidaceae</taxon>
        <taxon>Phocaeicola</taxon>
    </lineage>
</organism>